<reference evidence="3 4" key="1">
    <citation type="journal article" date="2019" name="Nat. Microbiol.">
        <title>Mediterranean grassland soil C-N compound turnover is dependent on rainfall and depth, and is mediated by genomically divergent microorganisms.</title>
        <authorList>
            <person name="Diamond S."/>
            <person name="Andeer P.F."/>
            <person name="Li Z."/>
            <person name="Crits-Christoph A."/>
            <person name="Burstein D."/>
            <person name="Anantharaman K."/>
            <person name="Lane K.R."/>
            <person name="Thomas B.C."/>
            <person name="Pan C."/>
            <person name="Northen T.R."/>
            <person name="Banfield J.F."/>
        </authorList>
    </citation>
    <scope>NUCLEOTIDE SEQUENCE [LARGE SCALE GENOMIC DNA]</scope>
    <source>
        <strain evidence="3">NP_3</strain>
    </source>
</reference>
<dbReference type="PANTHER" id="PTHR42659">
    <property type="entry name" value="XANTHINE DEHYDROGENASE SUBUNIT C-RELATED"/>
    <property type="match status" value="1"/>
</dbReference>
<proteinExistence type="predicted"/>
<dbReference type="InterPro" id="IPR051312">
    <property type="entry name" value="Diverse_Substr_Oxidored"/>
</dbReference>
<name>A0A537K1S4_9BACT</name>
<dbReference type="Proteomes" id="UP000318509">
    <property type="component" value="Unassembled WGS sequence"/>
</dbReference>
<dbReference type="SUPFAM" id="SSF55447">
    <property type="entry name" value="CO dehydrogenase flavoprotein C-terminal domain-like"/>
    <property type="match status" value="1"/>
</dbReference>
<feature type="domain" description="FAD-binding PCMH-type" evidence="2">
    <location>
        <begin position="2"/>
        <end position="219"/>
    </location>
</feature>
<dbReference type="InterPro" id="IPR005107">
    <property type="entry name" value="CO_DH_flav_C"/>
</dbReference>
<dbReference type="Gene3D" id="3.30.465.10">
    <property type="match status" value="1"/>
</dbReference>
<gene>
    <name evidence="3" type="ORF">E6H00_09125</name>
</gene>
<sequence length="344" mass="36693">MLRLPSFTYLGATTVEEAVRRIAEAGPEGMVVAGGTDLYPNMKRRQFEPKVLVGLRAIRDLARISGDRGKGMTVGAGVTLADLAAHPEIAGTYRALALAAGAVSTPPLRNMGTLGGNLCLDTRCNYYNQTYHWRRSIGFCTKKDGDICLVAPGSPRCWAISSTDTAPVAIALDARMRLVGPRGEREVPAAALYRDDGMDYLTKAPGEILTDILLPASDGWKTTYWKLRRRGSFDFPILGVAAALRCAPDGTVEDARIVLGAVASRPVVAGEAAALLRGQRPTPDLIARAAQVAFQPAKPLDNADLTIGYRKKMTRVYVDRALRELAGLPFEGAPGGGAGAWQGS</sequence>
<dbReference type="AlphaFoldDB" id="A0A537K1S4"/>
<dbReference type="Pfam" id="PF00941">
    <property type="entry name" value="FAD_binding_5"/>
    <property type="match status" value="1"/>
</dbReference>
<dbReference type="Gene3D" id="3.30.43.10">
    <property type="entry name" value="Uridine Diphospho-n-acetylenolpyruvylglucosamine Reductase, domain 2"/>
    <property type="match status" value="1"/>
</dbReference>
<dbReference type="SUPFAM" id="SSF56176">
    <property type="entry name" value="FAD-binding/transporter-associated domain-like"/>
    <property type="match status" value="1"/>
</dbReference>
<dbReference type="EMBL" id="VBAK01000119">
    <property type="protein sequence ID" value="TMI89743.1"/>
    <property type="molecule type" value="Genomic_DNA"/>
</dbReference>
<dbReference type="PROSITE" id="PS51387">
    <property type="entry name" value="FAD_PCMH"/>
    <property type="match status" value="1"/>
</dbReference>
<dbReference type="InterPro" id="IPR016169">
    <property type="entry name" value="FAD-bd_PCMH_sub2"/>
</dbReference>
<evidence type="ECO:0000313" key="4">
    <source>
        <dbReference type="Proteomes" id="UP000318509"/>
    </source>
</evidence>
<dbReference type="Pfam" id="PF03450">
    <property type="entry name" value="CO_deh_flav_C"/>
    <property type="match status" value="1"/>
</dbReference>
<dbReference type="InterPro" id="IPR002346">
    <property type="entry name" value="Mopterin_DH_FAD-bd"/>
</dbReference>
<dbReference type="GO" id="GO:0016491">
    <property type="term" value="F:oxidoreductase activity"/>
    <property type="evidence" value="ECO:0007669"/>
    <property type="project" value="UniProtKB-KW"/>
</dbReference>
<evidence type="ECO:0000259" key="2">
    <source>
        <dbReference type="PROSITE" id="PS51387"/>
    </source>
</evidence>
<dbReference type="InterPro" id="IPR016167">
    <property type="entry name" value="FAD-bd_PCMH_sub1"/>
</dbReference>
<dbReference type="InterPro" id="IPR036318">
    <property type="entry name" value="FAD-bd_PCMH-like_sf"/>
</dbReference>
<dbReference type="InterPro" id="IPR036683">
    <property type="entry name" value="CO_DH_flav_C_dom_sf"/>
</dbReference>
<evidence type="ECO:0000313" key="3">
    <source>
        <dbReference type="EMBL" id="TMI89743.1"/>
    </source>
</evidence>
<protein>
    <submittedName>
        <fullName evidence="3">4-hydroxybenzoyl-CoA reductase</fullName>
    </submittedName>
</protein>
<dbReference type="PANTHER" id="PTHR42659:SF9">
    <property type="entry name" value="XANTHINE DEHYDROGENASE FAD-BINDING SUBUNIT XDHB-RELATED"/>
    <property type="match status" value="1"/>
</dbReference>
<accession>A0A537K1S4</accession>
<dbReference type="InterPro" id="IPR016166">
    <property type="entry name" value="FAD-bd_PCMH"/>
</dbReference>
<evidence type="ECO:0000256" key="1">
    <source>
        <dbReference type="ARBA" id="ARBA00023002"/>
    </source>
</evidence>
<dbReference type="Gene3D" id="3.30.390.50">
    <property type="entry name" value="CO dehydrogenase flavoprotein, C-terminal domain"/>
    <property type="match status" value="1"/>
</dbReference>
<comment type="caution">
    <text evidence="3">The sequence shown here is derived from an EMBL/GenBank/DDBJ whole genome shotgun (WGS) entry which is preliminary data.</text>
</comment>
<dbReference type="SMART" id="SM01092">
    <property type="entry name" value="CO_deh_flav_C"/>
    <property type="match status" value="1"/>
</dbReference>
<organism evidence="3 4">
    <name type="scientific">Candidatus Segetimicrobium genomatis</name>
    <dbReference type="NCBI Taxonomy" id="2569760"/>
    <lineage>
        <taxon>Bacteria</taxon>
        <taxon>Bacillati</taxon>
        <taxon>Candidatus Sysuimicrobiota</taxon>
        <taxon>Candidatus Sysuimicrobiia</taxon>
        <taxon>Candidatus Sysuimicrobiales</taxon>
        <taxon>Candidatus Segetimicrobiaceae</taxon>
        <taxon>Candidatus Segetimicrobium</taxon>
    </lineage>
</organism>
<keyword evidence="1" id="KW-0560">Oxidoreductase</keyword>
<dbReference type="GO" id="GO:0071949">
    <property type="term" value="F:FAD binding"/>
    <property type="evidence" value="ECO:0007669"/>
    <property type="project" value="InterPro"/>
</dbReference>